<evidence type="ECO:0000313" key="4">
    <source>
        <dbReference type="Proteomes" id="UP000336646"/>
    </source>
</evidence>
<dbReference type="AlphaFoldDB" id="A0A6C1TYI4"/>
<evidence type="ECO:0000256" key="1">
    <source>
        <dbReference type="SAM" id="MobiDB-lite"/>
    </source>
</evidence>
<evidence type="ECO:0000313" key="3">
    <source>
        <dbReference type="EMBL" id="TVS29443.1"/>
    </source>
</evidence>
<dbReference type="SMART" id="SM00507">
    <property type="entry name" value="HNHc"/>
    <property type="match status" value="1"/>
</dbReference>
<proteinExistence type="predicted"/>
<dbReference type="Gene3D" id="1.10.30.50">
    <property type="match status" value="1"/>
</dbReference>
<gene>
    <name evidence="3" type="ORF">EKI59_03845</name>
</gene>
<dbReference type="GO" id="GO:0003676">
    <property type="term" value="F:nucleic acid binding"/>
    <property type="evidence" value="ECO:0007669"/>
    <property type="project" value="InterPro"/>
</dbReference>
<dbReference type="GO" id="GO:0008270">
    <property type="term" value="F:zinc ion binding"/>
    <property type="evidence" value="ECO:0007669"/>
    <property type="project" value="InterPro"/>
</dbReference>
<dbReference type="CDD" id="cd00085">
    <property type="entry name" value="HNHc"/>
    <property type="match status" value="1"/>
</dbReference>
<dbReference type="InterPro" id="IPR002711">
    <property type="entry name" value="HNH"/>
</dbReference>
<dbReference type="InterPro" id="IPR003615">
    <property type="entry name" value="HNH_nuc"/>
</dbReference>
<feature type="domain" description="HNH nuclease" evidence="2">
    <location>
        <begin position="293"/>
        <end position="345"/>
    </location>
</feature>
<dbReference type="Pfam" id="PF01844">
    <property type="entry name" value="HNH"/>
    <property type="match status" value="1"/>
</dbReference>
<reference evidence="3 4" key="1">
    <citation type="submission" date="2018-12" db="EMBL/GenBank/DDBJ databases">
        <title>Corynebacterium sanguinis sp. nov., a clinically-associated and environmental corynebacterium.</title>
        <authorList>
            <person name="Gonzales-Siles L."/>
            <person name="Jaen-Luchoro D."/>
            <person name="Cardew S."/>
            <person name="Inganas E."/>
            <person name="Ohlen M."/>
            <person name="Jensie-Markopolous S."/>
            <person name="Pinyeiro-Iglesias B."/>
            <person name="Molin K."/>
            <person name="Skovbjerg S."/>
            <person name="Svensson-Stadler L."/>
            <person name="Funke G."/>
            <person name="Moore E.R.B."/>
        </authorList>
    </citation>
    <scope>NUCLEOTIDE SEQUENCE [LARGE SCALE GENOMIC DNA]</scope>
    <source>
        <strain evidence="3 4">58734</strain>
    </source>
</reference>
<dbReference type="OrthoDB" id="4413566at2"/>
<keyword evidence="3" id="KW-0378">Hydrolase</keyword>
<protein>
    <submittedName>
        <fullName evidence="3">HNH endonuclease</fullName>
    </submittedName>
</protein>
<evidence type="ECO:0000259" key="2">
    <source>
        <dbReference type="SMART" id="SM00507"/>
    </source>
</evidence>
<sequence length="472" mass="52332">MPLRIEYMFTTLAFMNGGNSATNDMRRDGARLIIEGEFMVFSSYSLDTVHSIDSDYDIEIAELMAITGRGKHFVESGVAGYSRLRDLPRLRALQNERQLLDVPRLAAIDRTSSVLAPDTTARTLALFDDLLVDMFTSTRLGAALPSVWSVTRRLRRLVAEVDPSVDFNPVKRRQREKPLAPTARFFPGADGTTALNLTADAATMASVDAFVGATAREHKLGLADAMIKLLTGHLAPETHATTRVYAVGEETFSPRLGWLGDSYLNLFGEGNVKITQLDDASSAHTDSYTPTKKMAAFVRARDGACVFPGCHVPAERCQLDHRIPYGQGGETTPDNLHCLCQRHHNFKTDKRGFYIPDPATGETIWLFADGTWITSEAKGILRDNLTPTNPRWATTRERVRARRAHIARFNAACHAACDEYDSGADDGATVAKIKHFEEEFDLTFDYPPQPEDLSWIPPEPDDTEPPYPDPLA</sequence>
<keyword evidence="3" id="KW-0255">Endonuclease</keyword>
<dbReference type="Proteomes" id="UP000336646">
    <property type="component" value="Unassembled WGS sequence"/>
</dbReference>
<organism evidence="3 4">
    <name type="scientific">Corynebacterium sanguinis</name>
    <dbReference type="NCBI Taxonomy" id="2594913"/>
    <lineage>
        <taxon>Bacteria</taxon>
        <taxon>Bacillati</taxon>
        <taxon>Actinomycetota</taxon>
        <taxon>Actinomycetes</taxon>
        <taxon>Mycobacteriales</taxon>
        <taxon>Corynebacteriaceae</taxon>
        <taxon>Corynebacterium</taxon>
    </lineage>
</organism>
<dbReference type="EMBL" id="RXIR01000005">
    <property type="protein sequence ID" value="TVS29443.1"/>
    <property type="molecule type" value="Genomic_DNA"/>
</dbReference>
<feature type="region of interest" description="Disordered" evidence="1">
    <location>
        <begin position="446"/>
        <end position="472"/>
    </location>
</feature>
<accession>A0A6C1TYI4</accession>
<keyword evidence="3" id="KW-0540">Nuclease</keyword>
<dbReference type="GO" id="GO:0004519">
    <property type="term" value="F:endonuclease activity"/>
    <property type="evidence" value="ECO:0007669"/>
    <property type="project" value="UniProtKB-KW"/>
</dbReference>
<comment type="caution">
    <text evidence="3">The sequence shown here is derived from an EMBL/GenBank/DDBJ whole genome shotgun (WGS) entry which is preliminary data.</text>
</comment>
<name>A0A6C1TYI4_9CORY</name>